<dbReference type="SUPFAM" id="SSF53254">
    <property type="entry name" value="Phosphoglycerate mutase-like"/>
    <property type="match status" value="1"/>
</dbReference>
<sequence length="331" mass="37428">MPLIEVNECDKLDAVVPDAEFVLYEKKLAERKPEWSFSIVPGFFKQSAPETDDATYDPLQDHLGLAEGLTWAAVVAKLSALNKAVADPSRERYKLVFGARHGQGYHNKAIEIFGLEAWSEDLCHKTGTVAPDGEKLVWGPDSLLTERGEQQAQLVNDAFRKEITEYECPIPTQLFSSPFTRSAQTLCITMDGICVKNEITEPDRPLLAKERLHPIIKEDLRETIGAHLCDKRSDRTTFEKRMKGWGFVFEDGFAHDDIYYKDDWREPIHQQAMRANSFLQDLFSDTYAADEVVYCASHSGEMKVLIAVTGHRRYTVPTAGMVPMLVKAVRN</sequence>
<evidence type="ECO:0000313" key="1">
    <source>
        <dbReference type="EMBL" id="ODQ46143.1"/>
    </source>
</evidence>
<dbReference type="Gene3D" id="3.40.50.1240">
    <property type="entry name" value="Phosphoglycerate mutase-like"/>
    <property type="match status" value="1"/>
</dbReference>
<protein>
    <recommendedName>
        <fullName evidence="3">Phosphoglycerate mutase</fullName>
    </recommendedName>
</protein>
<dbReference type="PANTHER" id="PTHR48100:SF1">
    <property type="entry name" value="HISTIDINE PHOSPHATASE FAMILY PROTEIN-RELATED"/>
    <property type="match status" value="1"/>
</dbReference>
<dbReference type="InterPro" id="IPR050275">
    <property type="entry name" value="PGM_Phosphatase"/>
</dbReference>
<evidence type="ECO:0008006" key="3">
    <source>
        <dbReference type="Google" id="ProtNLM"/>
    </source>
</evidence>
<dbReference type="PANTHER" id="PTHR48100">
    <property type="entry name" value="BROAD-SPECIFICITY PHOSPHATASE YOR283W-RELATED"/>
    <property type="match status" value="1"/>
</dbReference>
<dbReference type="GO" id="GO:0005737">
    <property type="term" value="C:cytoplasm"/>
    <property type="evidence" value="ECO:0007669"/>
    <property type="project" value="TreeGrafter"/>
</dbReference>
<gene>
    <name evidence="1" type="ORF">PICMEDRAFT_35018</name>
</gene>
<dbReference type="InterPro" id="IPR013078">
    <property type="entry name" value="His_Pase_superF_clade-1"/>
</dbReference>
<dbReference type="GeneID" id="30179606"/>
<dbReference type="CDD" id="cd07067">
    <property type="entry name" value="HP_PGM_like"/>
    <property type="match status" value="1"/>
</dbReference>
<keyword evidence="2" id="KW-1185">Reference proteome</keyword>
<evidence type="ECO:0000313" key="2">
    <source>
        <dbReference type="Proteomes" id="UP000094455"/>
    </source>
</evidence>
<proteinExistence type="predicted"/>
<dbReference type="OrthoDB" id="496981at2759"/>
<dbReference type="GO" id="GO:0016791">
    <property type="term" value="F:phosphatase activity"/>
    <property type="evidence" value="ECO:0007669"/>
    <property type="project" value="TreeGrafter"/>
</dbReference>
<dbReference type="AlphaFoldDB" id="A0A1E3NLC1"/>
<organism evidence="1 2">
    <name type="scientific">Pichia membranifaciens NRRL Y-2026</name>
    <dbReference type="NCBI Taxonomy" id="763406"/>
    <lineage>
        <taxon>Eukaryota</taxon>
        <taxon>Fungi</taxon>
        <taxon>Dikarya</taxon>
        <taxon>Ascomycota</taxon>
        <taxon>Saccharomycotina</taxon>
        <taxon>Pichiomycetes</taxon>
        <taxon>Pichiales</taxon>
        <taxon>Pichiaceae</taxon>
        <taxon>Pichia</taxon>
    </lineage>
</organism>
<reference evidence="1 2" key="1">
    <citation type="journal article" date="2016" name="Proc. Natl. Acad. Sci. U.S.A.">
        <title>Comparative genomics of biotechnologically important yeasts.</title>
        <authorList>
            <person name="Riley R."/>
            <person name="Haridas S."/>
            <person name="Wolfe K.H."/>
            <person name="Lopes M.R."/>
            <person name="Hittinger C.T."/>
            <person name="Goeker M."/>
            <person name="Salamov A.A."/>
            <person name="Wisecaver J.H."/>
            <person name="Long T.M."/>
            <person name="Calvey C.H."/>
            <person name="Aerts A.L."/>
            <person name="Barry K.W."/>
            <person name="Choi C."/>
            <person name="Clum A."/>
            <person name="Coughlan A.Y."/>
            <person name="Deshpande S."/>
            <person name="Douglass A.P."/>
            <person name="Hanson S.J."/>
            <person name="Klenk H.-P."/>
            <person name="LaButti K.M."/>
            <person name="Lapidus A."/>
            <person name="Lindquist E.A."/>
            <person name="Lipzen A.M."/>
            <person name="Meier-Kolthoff J.P."/>
            <person name="Ohm R.A."/>
            <person name="Otillar R.P."/>
            <person name="Pangilinan J.L."/>
            <person name="Peng Y."/>
            <person name="Rokas A."/>
            <person name="Rosa C.A."/>
            <person name="Scheuner C."/>
            <person name="Sibirny A.A."/>
            <person name="Slot J.C."/>
            <person name="Stielow J.B."/>
            <person name="Sun H."/>
            <person name="Kurtzman C.P."/>
            <person name="Blackwell M."/>
            <person name="Grigoriev I.V."/>
            <person name="Jeffries T.W."/>
        </authorList>
    </citation>
    <scope>NUCLEOTIDE SEQUENCE [LARGE SCALE GENOMIC DNA]</scope>
    <source>
        <strain evidence="1 2">NRRL Y-2026</strain>
    </source>
</reference>
<dbReference type="EMBL" id="KV454004">
    <property type="protein sequence ID" value="ODQ46143.1"/>
    <property type="molecule type" value="Genomic_DNA"/>
</dbReference>
<accession>A0A1E3NLC1</accession>
<dbReference type="RefSeq" id="XP_019017256.1">
    <property type="nucleotide sequence ID" value="XM_019162919.1"/>
</dbReference>
<name>A0A1E3NLC1_9ASCO</name>
<dbReference type="Proteomes" id="UP000094455">
    <property type="component" value="Unassembled WGS sequence"/>
</dbReference>
<dbReference type="InterPro" id="IPR029033">
    <property type="entry name" value="His_PPase_superfam"/>
</dbReference>